<evidence type="ECO:0000313" key="2">
    <source>
        <dbReference type="EMBL" id="MFD1361515.1"/>
    </source>
</evidence>
<dbReference type="InterPro" id="IPR025552">
    <property type="entry name" value="YkyB"/>
</dbReference>
<keyword evidence="3" id="KW-1185">Reference proteome</keyword>
<accession>A0ABW3ZT04</accession>
<feature type="compositionally biased region" description="Basic residues" evidence="1">
    <location>
        <begin position="126"/>
        <end position="138"/>
    </location>
</feature>
<gene>
    <name evidence="2" type="ORF">ACFQ4A_07585</name>
</gene>
<evidence type="ECO:0000313" key="3">
    <source>
        <dbReference type="Proteomes" id="UP001597178"/>
    </source>
</evidence>
<dbReference type="RefSeq" id="WP_382399160.1">
    <property type="nucleotide sequence ID" value="NZ_JBHTNH010000015.1"/>
</dbReference>
<dbReference type="Pfam" id="PF14177">
    <property type="entry name" value="YkyB"/>
    <property type="match status" value="1"/>
</dbReference>
<organism evidence="2 3">
    <name type="scientific">Lentibacillus salinarum</name>
    <dbReference type="NCBI Taxonomy" id="446820"/>
    <lineage>
        <taxon>Bacteria</taxon>
        <taxon>Bacillati</taxon>
        <taxon>Bacillota</taxon>
        <taxon>Bacilli</taxon>
        <taxon>Bacillales</taxon>
        <taxon>Bacillaceae</taxon>
        <taxon>Lentibacillus</taxon>
    </lineage>
</organism>
<evidence type="ECO:0000256" key="1">
    <source>
        <dbReference type="SAM" id="MobiDB-lite"/>
    </source>
</evidence>
<dbReference type="Proteomes" id="UP001597178">
    <property type="component" value="Unassembled WGS sequence"/>
</dbReference>
<reference evidence="3" key="1">
    <citation type="journal article" date="2019" name="Int. J. Syst. Evol. Microbiol.">
        <title>The Global Catalogue of Microorganisms (GCM) 10K type strain sequencing project: providing services to taxonomists for standard genome sequencing and annotation.</title>
        <authorList>
            <consortium name="The Broad Institute Genomics Platform"/>
            <consortium name="The Broad Institute Genome Sequencing Center for Infectious Disease"/>
            <person name="Wu L."/>
            <person name="Ma J."/>
        </authorList>
    </citation>
    <scope>NUCLEOTIDE SEQUENCE [LARGE SCALE GENOMIC DNA]</scope>
    <source>
        <strain evidence="3">CCUG 54822</strain>
    </source>
</reference>
<name>A0ABW3ZT04_9BACI</name>
<proteinExistence type="predicted"/>
<comment type="caution">
    <text evidence="2">The sequence shown here is derived from an EMBL/GenBank/DDBJ whole genome shotgun (WGS) entry which is preliminary data.</text>
</comment>
<sequence>MHQQDPIPLDELAKALFTINRHAKTAPEPKHLYFIKKESINRLLKEKRAEKIGLHFSNHPRFSNQHSTLLVKVDKYFFHIPPTKDDFKELEHLGELDQNYRNPPTKMSLSQAKKIVYRYIDWQPPKKQKQIPSKKKYRSSYFTPSSLGKMEWPPSKTKRWSR</sequence>
<protein>
    <submittedName>
        <fullName evidence="2">YkyB family protein</fullName>
    </submittedName>
</protein>
<dbReference type="EMBL" id="JBHTNH010000015">
    <property type="protein sequence ID" value="MFD1361515.1"/>
    <property type="molecule type" value="Genomic_DNA"/>
</dbReference>
<feature type="region of interest" description="Disordered" evidence="1">
    <location>
        <begin position="125"/>
        <end position="162"/>
    </location>
</feature>